<dbReference type="Proteomes" id="UP000323866">
    <property type="component" value="Unassembled WGS sequence"/>
</dbReference>
<evidence type="ECO:0000313" key="9">
    <source>
        <dbReference type="EMBL" id="MFA1771661.1"/>
    </source>
</evidence>
<dbReference type="Pfam" id="PF13354">
    <property type="entry name" value="Beta-lactamase2"/>
    <property type="match status" value="1"/>
</dbReference>
<evidence type="ECO:0000256" key="4">
    <source>
        <dbReference type="ARBA" id="ARBA00022801"/>
    </source>
</evidence>
<comment type="catalytic activity">
    <reaction evidence="1 6">
        <text>a beta-lactam + H2O = a substituted beta-amino acid</text>
        <dbReference type="Rhea" id="RHEA:20401"/>
        <dbReference type="ChEBI" id="CHEBI:15377"/>
        <dbReference type="ChEBI" id="CHEBI:35627"/>
        <dbReference type="ChEBI" id="CHEBI:140347"/>
        <dbReference type="EC" id="3.5.2.6"/>
    </reaction>
</comment>
<dbReference type="Gene3D" id="3.40.710.10">
    <property type="entry name" value="DD-peptidase/beta-lactamase superfamily"/>
    <property type="match status" value="1"/>
</dbReference>
<dbReference type="SUPFAM" id="SSF56601">
    <property type="entry name" value="beta-lactamase/transpeptidase-like"/>
    <property type="match status" value="1"/>
</dbReference>
<dbReference type="NCBIfam" id="NF033103">
    <property type="entry name" value="bla_class_A"/>
    <property type="match status" value="1"/>
</dbReference>
<evidence type="ECO:0000259" key="7">
    <source>
        <dbReference type="Pfam" id="PF13354"/>
    </source>
</evidence>
<dbReference type="NCBIfam" id="NF012099">
    <property type="entry name" value="SubclassA2"/>
    <property type="match status" value="1"/>
</dbReference>
<dbReference type="OrthoDB" id="9772863at2"/>
<dbReference type="PROSITE" id="PS00146">
    <property type="entry name" value="BETA_LACTAMASE_A"/>
    <property type="match status" value="1"/>
</dbReference>
<keyword evidence="11" id="KW-1185">Reference proteome</keyword>
<reference evidence="9 11" key="3">
    <citation type="submission" date="2024-08" db="EMBL/GenBank/DDBJ databases">
        <authorList>
            <person name="Wei W."/>
        </authorList>
    </citation>
    <scope>NUCLEOTIDE SEQUENCE [LARGE SCALE GENOMIC DNA]</scope>
    <source>
        <strain evidence="9 11">XU2</strain>
    </source>
</reference>
<protein>
    <recommendedName>
        <fullName evidence="3 6">Beta-lactamase</fullName>
        <ecNumber evidence="3 6">3.5.2.6</ecNumber>
    </recommendedName>
</protein>
<dbReference type="PANTHER" id="PTHR35333:SF3">
    <property type="entry name" value="BETA-LACTAMASE-TYPE TRANSPEPTIDASE FOLD CONTAINING PROTEIN"/>
    <property type="match status" value="1"/>
</dbReference>
<reference evidence="8 10" key="2">
    <citation type="submission" date="2019-09" db="EMBL/GenBank/DDBJ databases">
        <title>A bacterium isolated from glacier soil.</title>
        <authorList>
            <person name="Liu Q."/>
        </authorList>
    </citation>
    <scope>NUCLEOTIDE SEQUENCE [LARGE SCALE GENOMIC DNA]</scope>
    <source>
        <strain evidence="8 10">MDT1-10-3</strain>
    </source>
</reference>
<dbReference type="InterPro" id="IPR000871">
    <property type="entry name" value="Beta-lactam_class-A"/>
</dbReference>
<accession>A0A5M8QA90</accession>
<dbReference type="EMBL" id="VKKZ01000023">
    <property type="protein sequence ID" value="KAA6431864.1"/>
    <property type="molecule type" value="Genomic_DNA"/>
</dbReference>
<comment type="caution">
    <text evidence="8">The sequence shown here is derived from an EMBL/GenBank/DDBJ whole genome shotgun (WGS) entry which is preliminary data.</text>
</comment>
<dbReference type="PRINTS" id="PR00118">
    <property type="entry name" value="BLACTAMASEA"/>
</dbReference>
<evidence type="ECO:0000256" key="1">
    <source>
        <dbReference type="ARBA" id="ARBA00001526"/>
    </source>
</evidence>
<organism evidence="8 10">
    <name type="scientific">Rufibacter glacialis</name>
    <dbReference type="NCBI Taxonomy" id="1259555"/>
    <lineage>
        <taxon>Bacteria</taxon>
        <taxon>Pseudomonadati</taxon>
        <taxon>Bacteroidota</taxon>
        <taxon>Cytophagia</taxon>
        <taxon>Cytophagales</taxon>
        <taxon>Hymenobacteraceae</taxon>
        <taxon>Rufibacter</taxon>
    </lineage>
</organism>
<dbReference type="EC" id="3.5.2.6" evidence="3 6"/>
<keyword evidence="5 6" id="KW-0046">Antibiotic resistance</keyword>
<feature type="domain" description="Beta-lactamase class A catalytic" evidence="7">
    <location>
        <begin position="50"/>
        <end position="271"/>
    </location>
</feature>
<proteinExistence type="inferred from homology"/>
<evidence type="ECO:0000256" key="2">
    <source>
        <dbReference type="ARBA" id="ARBA00009009"/>
    </source>
</evidence>
<dbReference type="RefSeq" id="WP_149099883.1">
    <property type="nucleotide sequence ID" value="NZ_BMMG01000006.1"/>
</dbReference>
<evidence type="ECO:0000256" key="5">
    <source>
        <dbReference type="ARBA" id="ARBA00023251"/>
    </source>
</evidence>
<dbReference type="Proteomes" id="UP001570846">
    <property type="component" value="Unassembled WGS sequence"/>
</dbReference>
<dbReference type="GO" id="GO:0046677">
    <property type="term" value="P:response to antibiotic"/>
    <property type="evidence" value="ECO:0007669"/>
    <property type="project" value="UniProtKB-UniRule"/>
</dbReference>
<name>A0A5M8QA90_9BACT</name>
<reference evidence="8 10" key="1">
    <citation type="submission" date="2019-07" db="EMBL/GenBank/DDBJ databases">
        <authorList>
            <person name="Qu J.-H."/>
        </authorList>
    </citation>
    <scope>NUCLEOTIDE SEQUENCE [LARGE SCALE GENOMIC DNA]</scope>
    <source>
        <strain evidence="8 10">MDT1-10-3</strain>
    </source>
</reference>
<comment type="similarity">
    <text evidence="2 6">Belongs to the class-A beta-lactamase family.</text>
</comment>
<dbReference type="InterPro" id="IPR045155">
    <property type="entry name" value="Beta-lactam_cat"/>
</dbReference>
<evidence type="ECO:0000313" key="8">
    <source>
        <dbReference type="EMBL" id="KAA6431864.1"/>
    </source>
</evidence>
<evidence type="ECO:0000313" key="11">
    <source>
        <dbReference type="Proteomes" id="UP001570846"/>
    </source>
</evidence>
<evidence type="ECO:0000256" key="3">
    <source>
        <dbReference type="ARBA" id="ARBA00012865"/>
    </source>
</evidence>
<dbReference type="EMBL" id="JBGOGF010000005">
    <property type="protein sequence ID" value="MFA1771661.1"/>
    <property type="molecule type" value="Genomic_DNA"/>
</dbReference>
<evidence type="ECO:0000256" key="6">
    <source>
        <dbReference type="RuleBase" id="RU361140"/>
    </source>
</evidence>
<dbReference type="AlphaFoldDB" id="A0A5M8QA90"/>
<sequence length="302" mass="33645">MIQVRTFTTGLLLILVFHASAQIPESLRDKIYQIASAKNATVGVSIMGSNGNDTLSLNGENRFPMQSVFKFHIALAVLSQIDQGRLSLDQKIKIQKKDLLPGLHSPLREKYPNGASLPLSEVLSYTVSSSDNVGCDALLRLLGGPQEVERYFVRNNFQDISIKINEEVMQNNWDLQFQNWTTPNAASKVLKSYYHNQEKLLSQKSHDFVWKEMRETETGKNRLKGQLPKGTVVAHKTGSSGRNKSTGITAAVNDIGVVFLPNGEYYFISVFASNSNEDLPTNEKIIADISKAAWDYFISSAK</sequence>
<dbReference type="InterPro" id="IPR023650">
    <property type="entry name" value="Beta-lactam_class-A_AS"/>
</dbReference>
<dbReference type="PANTHER" id="PTHR35333">
    <property type="entry name" value="BETA-LACTAMASE"/>
    <property type="match status" value="1"/>
</dbReference>
<dbReference type="GO" id="GO:0030655">
    <property type="term" value="P:beta-lactam antibiotic catabolic process"/>
    <property type="evidence" value="ECO:0007669"/>
    <property type="project" value="InterPro"/>
</dbReference>
<dbReference type="GO" id="GO:0008800">
    <property type="term" value="F:beta-lactamase activity"/>
    <property type="evidence" value="ECO:0007669"/>
    <property type="project" value="UniProtKB-UniRule"/>
</dbReference>
<dbReference type="InterPro" id="IPR012338">
    <property type="entry name" value="Beta-lactam/transpept-like"/>
</dbReference>
<gene>
    <name evidence="8" type="primary">bla</name>
    <name evidence="9" type="ORF">ACD591_10190</name>
    <name evidence="8" type="ORF">FOE74_17290</name>
</gene>
<keyword evidence="4 6" id="KW-0378">Hydrolase</keyword>
<evidence type="ECO:0000313" key="10">
    <source>
        <dbReference type="Proteomes" id="UP000323866"/>
    </source>
</evidence>